<protein>
    <submittedName>
        <fullName evidence="1">Uncharacterized protein</fullName>
    </submittedName>
</protein>
<dbReference type="AlphaFoldDB" id="A0AAE0EPU0"/>
<comment type="caution">
    <text evidence="1">The sequence shown here is derived from an EMBL/GenBank/DDBJ whole genome shotgun (WGS) entry which is preliminary data.</text>
</comment>
<gene>
    <name evidence="1" type="ORF">CYMTET_53676</name>
</gene>
<evidence type="ECO:0000313" key="1">
    <source>
        <dbReference type="EMBL" id="KAK3236166.1"/>
    </source>
</evidence>
<dbReference type="Proteomes" id="UP001190700">
    <property type="component" value="Unassembled WGS sequence"/>
</dbReference>
<evidence type="ECO:0000313" key="2">
    <source>
        <dbReference type="Proteomes" id="UP001190700"/>
    </source>
</evidence>
<reference evidence="1 2" key="1">
    <citation type="journal article" date="2015" name="Genome Biol. Evol.">
        <title>Comparative Genomics of a Bacterivorous Green Alga Reveals Evolutionary Causalities and Consequences of Phago-Mixotrophic Mode of Nutrition.</title>
        <authorList>
            <person name="Burns J.A."/>
            <person name="Paasch A."/>
            <person name="Narechania A."/>
            <person name="Kim E."/>
        </authorList>
    </citation>
    <scope>NUCLEOTIDE SEQUENCE [LARGE SCALE GENOMIC DNA]</scope>
    <source>
        <strain evidence="1 2">PLY_AMNH</strain>
    </source>
</reference>
<proteinExistence type="predicted"/>
<organism evidence="1 2">
    <name type="scientific">Cymbomonas tetramitiformis</name>
    <dbReference type="NCBI Taxonomy" id="36881"/>
    <lineage>
        <taxon>Eukaryota</taxon>
        <taxon>Viridiplantae</taxon>
        <taxon>Chlorophyta</taxon>
        <taxon>Pyramimonadophyceae</taxon>
        <taxon>Pyramimonadales</taxon>
        <taxon>Pyramimonadaceae</taxon>
        <taxon>Cymbomonas</taxon>
    </lineage>
</organism>
<dbReference type="EMBL" id="LGRX02035146">
    <property type="protein sequence ID" value="KAK3236166.1"/>
    <property type="molecule type" value="Genomic_DNA"/>
</dbReference>
<accession>A0AAE0EPU0</accession>
<sequence length="217" mass="25064">MYVKKKDGIHSPTSVVWLSLDAQEDTLWELLGSYRPAKENEDYVLWKAPKSFANRLALVPVLGPEWWVVMFGETESACSEEDFAATFSFKFFKIKRVFKFRYYTRTKGKNDEGPLQPLLGTRGERCAVQIFGPDDDLAGPPWRTIAFFSLDTMRSLRIRTIRCGDAPPWVREEPHYKHFTFQDLLPCQEPDTNAHDFLAERNFAIKLYNCPAGVDLL</sequence>
<keyword evidence="2" id="KW-1185">Reference proteome</keyword>
<name>A0AAE0EPU0_9CHLO</name>